<evidence type="ECO:0000313" key="2">
    <source>
        <dbReference type="EMBL" id="BAQ47328.1"/>
    </source>
</evidence>
<dbReference type="KEGG" id="maqu:Maq22A_c21570"/>
<protein>
    <recommendedName>
        <fullName evidence="4">Secreted protein</fullName>
    </recommendedName>
</protein>
<feature type="signal peptide" evidence="1">
    <location>
        <begin position="1"/>
        <end position="24"/>
    </location>
</feature>
<evidence type="ECO:0008006" key="4">
    <source>
        <dbReference type="Google" id="ProtNLM"/>
    </source>
</evidence>
<dbReference type="RefSeq" id="WP_060848302.1">
    <property type="nucleotide sequence ID" value="NZ_AP014704.1"/>
</dbReference>
<evidence type="ECO:0000256" key="1">
    <source>
        <dbReference type="SAM" id="SignalP"/>
    </source>
</evidence>
<sequence>MRRAAIRGPLLAAALLGLAGSARAEDVPRLLRDWTALNGTCRGGRGDDPATTAACERREALGRRLAAAGWCYGRPGEAGYRRAWRPCTGPGR</sequence>
<dbReference type="STRING" id="270351.Maq22A_c21570"/>
<reference evidence="2 3" key="1">
    <citation type="journal article" date="2015" name="Genome Announc.">
        <title>Complete Genome Sequence of Methylobacterium aquaticum Strain 22A, Isolated from Racomitrium japonicum Moss.</title>
        <authorList>
            <person name="Tani A."/>
            <person name="Ogura Y."/>
            <person name="Hayashi T."/>
            <person name="Kimbara K."/>
        </authorList>
    </citation>
    <scope>NUCLEOTIDE SEQUENCE [LARGE SCALE GENOMIC DNA]</scope>
    <source>
        <strain evidence="2 3">MA-22A</strain>
    </source>
</reference>
<dbReference type="AlphaFoldDB" id="A0A0C6FFK0"/>
<proteinExistence type="predicted"/>
<dbReference type="PATRIC" id="fig|270351.10.peg.4169"/>
<reference evidence="3" key="2">
    <citation type="submission" date="2015-01" db="EMBL/GenBank/DDBJ databases">
        <title>Complete genome sequence of Methylobacterium aquaticum strain 22A.</title>
        <authorList>
            <person name="Tani A."/>
            <person name="Ogura Y."/>
            <person name="Hayashi T."/>
        </authorList>
    </citation>
    <scope>NUCLEOTIDE SEQUENCE [LARGE SCALE GENOMIC DNA]</scope>
    <source>
        <strain evidence="3">MA-22A</strain>
    </source>
</reference>
<accession>A0A0C6FFK0</accession>
<dbReference type="EMBL" id="AP014704">
    <property type="protein sequence ID" value="BAQ47328.1"/>
    <property type="molecule type" value="Genomic_DNA"/>
</dbReference>
<dbReference type="Proteomes" id="UP000061432">
    <property type="component" value="Chromosome"/>
</dbReference>
<gene>
    <name evidence="2" type="ORF">Maq22A_c21570</name>
</gene>
<keyword evidence="1" id="KW-0732">Signal</keyword>
<name>A0A0C6FFK0_9HYPH</name>
<evidence type="ECO:0000313" key="3">
    <source>
        <dbReference type="Proteomes" id="UP000061432"/>
    </source>
</evidence>
<organism evidence="2 3">
    <name type="scientific">Methylobacterium aquaticum</name>
    <dbReference type="NCBI Taxonomy" id="270351"/>
    <lineage>
        <taxon>Bacteria</taxon>
        <taxon>Pseudomonadati</taxon>
        <taxon>Pseudomonadota</taxon>
        <taxon>Alphaproteobacteria</taxon>
        <taxon>Hyphomicrobiales</taxon>
        <taxon>Methylobacteriaceae</taxon>
        <taxon>Methylobacterium</taxon>
    </lineage>
</organism>
<feature type="chain" id="PRO_5002189260" description="Secreted protein" evidence="1">
    <location>
        <begin position="25"/>
        <end position="92"/>
    </location>
</feature>